<comment type="caution">
    <text evidence="1">The sequence shown here is derived from an EMBL/GenBank/DDBJ whole genome shotgun (WGS) entry which is preliminary data.</text>
</comment>
<accession>A0ABY1NJD1</accession>
<organism evidence="1 2">
    <name type="scientific">Shimia sagamensis</name>
    <dbReference type="NCBI Taxonomy" id="1566352"/>
    <lineage>
        <taxon>Bacteria</taxon>
        <taxon>Pseudomonadati</taxon>
        <taxon>Pseudomonadota</taxon>
        <taxon>Alphaproteobacteria</taxon>
        <taxon>Rhodobacterales</taxon>
        <taxon>Roseobacteraceae</taxon>
    </lineage>
</organism>
<reference evidence="1 2" key="1">
    <citation type="submission" date="2017-05" db="EMBL/GenBank/DDBJ databases">
        <authorList>
            <person name="Varghese N."/>
            <person name="Submissions S."/>
        </authorList>
    </citation>
    <scope>NUCLEOTIDE SEQUENCE [LARGE SCALE GENOMIC DNA]</scope>
    <source>
        <strain evidence="1 2">DSM 29734</strain>
    </source>
</reference>
<name>A0ABY1NJD1_9RHOB</name>
<dbReference type="RefSeq" id="WP_283425014.1">
    <property type="nucleotide sequence ID" value="NZ_FXTY01000002.1"/>
</dbReference>
<proteinExistence type="predicted"/>
<dbReference type="EMBL" id="FXTY01000002">
    <property type="protein sequence ID" value="SMP11390.1"/>
    <property type="molecule type" value="Genomic_DNA"/>
</dbReference>
<protein>
    <submittedName>
        <fullName evidence="1">Phage tail tape measure protein, lambda family</fullName>
    </submittedName>
</protein>
<keyword evidence="2" id="KW-1185">Reference proteome</keyword>
<evidence type="ECO:0000313" key="2">
    <source>
        <dbReference type="Proteomes" id="UP001157961"/>
    </source>
</evidence>
<sequence>MDELESFEGQLDALETSLGQATDMVAGFDSELSNMRKVLGGAGQDVASLEKSFGKDLRKVFSGLAFDGVKLSDALETLAKSMMDTAFNTAMKPVTDQLGKVVATGIGGLVSNLLPFENGASFTQGRVMPFANGGVVNGPVTFPMRGGRGLMGEAGPEAILPLTRGMDGKLGVRSQGDSRPVQVVMNIATPDVDGFQRSKSQIATQMSRALGRAKRNR</sequence>
<gene>
    <name evidence="1" type="ORF">SAMN06265373_102259</name>
</gene>
<evidence type="ECO:0000313" key="1">
    <source>
        <dbReference type="EMBL" id="SMP11390.1"/>
    </source>
</evidence>
<dbReference type="Proteomes" id="UP001157961">
    <property type="component" value="Unassembled WGS sequence"/>
</dbReference>